<dbReference type="SUPFAM" id="SSF100920">
    <property type="entry name" value="Heat shock protein 70kD (HSP70), peptide-binding domain"/>
    <property type="match status" value="1"/>
</dbReference>
<sequence>MAIVGIDLGTSNSLVAVWSENKACLITNALGEALTPSAVSVAEDGVILVGRAAADRLITHPDRSVTSFKRWMGSAKGVQLAGKTWRAEELSALVLKSLKNDVESELGEVIAEAVISVPAYFNDPQRKATLHAAQLAGLKVERLINEPTAAALAHGLEAAGDGRFLILDLGGGTFDVSLLHKYENVMEIRASAGDSLLGGNDFRDLIVKLLLKRHELDEERLEPSEHARLSREAEALKFALSEWPEATYEFTLGRATCAGELTRAAFEEASAPLIRRMRAPIESAIRDARVDPTKIDQIVLVGGATRMPLVRSLVTRLFGRFPLAHPRPDHAIALGAAVQAGLKHRRGALDEVIMTDVCPFTLGTSVMDRRAPDGAILSPIIDRNAVVPISRENSYRTIANGQTRVDIDVLQGEHMRPSQNVRIGTVSVPVPAGPAGRESVGVRFTYDINGALEVEVKVTSTGFLERKVFRNQSNLSDEELDKSFATLASIKLAPRNQQGNRSLIARAERLFAESLRSDREHIAQLLLQFEAALNDQTNHDLDGLRRRFSETLNQFERTTL</sequence>
<dbReference type="PROSITE" id="PS00329">
    <property type="entry name" value="HSP70_2"/>
    <property type="match status" value="1"/>
</dbReference>
<keyword evidence="6" id="KW-1185">Reference proteome</keyword>
<evidence type="ECO:0000256" key="3">
    <source>
        <dbReference type="ARBA" id="ARBA00022840"/>
    </source>
</evidence>
<dbReference type="InterPro" id="IPR013126">
    <property type="entry name" value="Hsp_70_fam"/>
</dbReference>
<comment type="caution">
    <text evidence="5">The sequence shown here is derived from an EMBL/GenBank/DDBJ whole genome shotgun (WGS) entry which is preliminary data.</text>
</comment>
<dbReference type="PROSITE" id="PS01036">
    <property type="entry name" value="HSP70_3"/>
    <property type="match status" value="1"/>
</dbReference>
<reference evidence="5" key="1">
    <citation type="submission" date="2023-06" db="EMBL/GenBank/DDBJ databases">
        <title>Phylogenetic Diversity of Rhizobium strains.</title>
        <authorList>
            <person name="Moura F.T."/>
            <person name="Helene L.C.F."/>
            <person name="Hungria M."/>
        </authorList>
    </citation>
    <scope>NUCLEOTIDE SEQUENCE</scope>
    <source>
        <strain evidence="5">CCGE524</strain>
    </source>
</reference>
<gene>
    <name evidence="5" type="ORF">PY650_34420</name>
</gene>
<keyword evidence="2 4" id="KW-0547">Nucleotide-binding</keyword>
<evidence type="ECO:0000256" key="4">
    <source>
        <dbReference type="RuleBase" id="RU003322"/>
    </source>
</evidence>
<comment type="similarity">
    <text evidence="1 4">Belongs to the heat shock protein 70 family.</text>
</comment>
<dbReference type="PRINTS" id="PR00301">
    <property type="entry name" value="HEATSHOCK70"/>
</dbReference>
<dbReference type="InterPro" id="IPR029047">
    <property type="entry name" value="HSP70_peptide-bd_sf"/>
</dbReference>
<dbReference type="InterPro" id="IPR018181">
    <property type="entry name" value="Heat_shock_70_CS"/>
</dbReference>
<keyword evidence="3 4" id="KW-0067">ATP-binding</keyword>
<dbReference type="PROSITE" id="PS00297">
    <property type="entry name" value="HSP70_1"/>
    <property type="match status" value="1"/>
</dbReference>
<evidence type="ECO:0000256" key="1">
    <source>
        <dbReference type="ARBA" id="ARBA00007381"/>
    </source>
</evidence>
<dbReference type="PANTHER" id="PTHR19375">
    <property type="entry name" value="HEAT SHOCK PROTEIN 70KDA"/>
    <property type="match status" value="1"/>
</dbReference>
<proteinExistence type="inferred from homology"/>
<evidence type="ECO:0000313" key="6">
    <source>
        <dbReference type="Proteomes" id="UP001172630"/>
    </source>
</evidence>
<dbReference type="EMBL" id="JARFYN010000091">
    <property type="protein sequence ID" value="MDL2410584.1"/>
    <property type="molecule type" value="Genomic_DNA"/>
</dbReference>
<evidence type="ECO:0000256" key="2">
    <source>
        <dbReference type="ARBA" id="ARBA00022741"/>
    </source>
</evidence>
<name>A0ABT7KSQ6_9HYPH</name>
<dbReference type="Proteomes" id="UP001172630">
    <property type="component" value="Unassembled WGS sequence"/>
</dbReference>
<protein>
    <submittedName>
        <fullName evidence="5">Molecular chaperone HscC</fullName>
    </submittedName>
</protein>
<dbReference type="Pfam" id="PF00012">
    <property type="entry name" value="HSP70"/>
    <property type="match status" value="1"/>
</dbReference>
<dbReference type="InterPro" id="IPR043129">
    <property type="entry name" value="ATPase_NBD"/>
</dbReference>
<accession>A0ABT7KSQ6</accession>
<evidence type="ECO:0000313" key="5">
    <source>
        <dbReference type="EMBL" id="MDL2410584.1"/>
    </source>
</evidence>
<dbReference type="Gene3D" id="3.30.420.40">
    <property type="match status" value="2"/>
</dbReference>
<dbReference type="Gene3D" id="3.90.640.10">
    <property type="entry name" value="Actin, Chain A, domain 4"/>
    <property type="match status" value="1"/>
</dbReference>
<organism evidence="5 6">
    <name type="scientific">Rhizobium calliandrae</name>
    <dbReference type="NCBI Taxonomy" id="1312182"/>
    <lineage>
        <taxon>Bacteria</taxon>
        <taxon>Pseudomonadati</taxon>
        <taxon>Pseudomonadota</taxon>
        <taxon>Alphaproteobacteria</taxon>
        <taxon>Hyphomicrobiales</taxon>
        <taxon>Rhizobiaceae</taxon>
        <taxon>Rhizobium/Agrobacterium group</taxon>
        <taxon>Rhizobium</taxon>
    </lineage>
</organism>
<dbReference type="Gene3D" id="2.60.34.10">
    <property type="entry name" value="Substrate Binding Domain Of DNAk, Chain A, domain 1"/>
    <property type="match status" value="1"/>
</dbReference>
<dbReference type="SUPFAM" id="SSF53067">
    <property type="entry name" value="Actin-like ATPase domain"/>
    <property type="match status" value="2"/>
</dbReference>
<dbReference type="RefSeq" id="WP_285884501.1">
    <property type="nucleotide sequence ID" value="NZ_JARFYN010000091.1"/>
</dbReference>